<evidence type="ECO:0000313" key="2">
    <source>
        <dbReference type="Proteomes" id="UP000789366"/>
    </source>
</evidence>
<gene>
    <name evidence="1" type="ORF">SPELUC_LOCUS16642</name>
</gene>
<comment type="caution">
    <text evidence="1">The sequence shown here is derived from an EMBL/GenBank/DDBJ whole genome shotgun (WGS) entry which is preliminary data.</text>
</comment>
<protein>
    <submittedName>
        <fullName evidence="1">16082_t:CDS:1</fullName>
    </submittedName>
</protein>
<sequence length="63" mass="7197">TVKRAINNDIEEKSNSKDAKTNNKNDSNRVIDKSKTVIVHYKFESSKKIKITSEVDSKNMNVN</sequence>
<organism evidence="1 2">
    <name type="scientific">Cetraspora pellucida</name>
    <dbReference type="NCBI Taxonomy" id="1433469"/>
    <lineage>
        <taxon>Eukaryota</taxon>
        <taxon>Fungi</taxon>
        <taxon>Fungi incertae sedis</taxon>
        <taxon>Mucoromycota</taxon>
        <taxon>Glomeromycotina</taxon>
        <taxon>Glomeromycetes</taxon>
        <taxon>Diversisporales</taxon>
        <taxon>Gigasporaceae</taxon>
        <taxon>Cetraspora</taxon>
    </lineage>
</organism>
<feature type="non-terminal residue" evidence="1">
    <location>
        <position position="63"/>
    </location>
</feature>
<dbReference type="Proteomes" id="UP000789366">
    <property type="component" value="Unassembled WGS sequence"/>
</dbReference>
<reference evidence="1" key="1">
    <citation type="submission" date="2021-06" db="EMBL/GenBank/DDBJ databases">
        <authorList>
            <person name="Kallberg Y."/>
            <person name="Tangrot J."/>
            <person name="Rosling A."/>
        </authorList>
    </citation>
    <scope>NUCLEOTIDE SEQUENCE</scope>
    <source>
        <strain evidence="1">28 12/20/2015</strain>
    </source>
</reference>
<evidence type="ECO:0000313" key="1">
    <source>
        <dbReference type="EMBL" id="CAG8784245.1"/>
    </source>
</evidence>
<name>A0ACA9RA91_9GLOM</name>
<dbReference type="EMBL" id="CAJVPW010063082">
    <property type="protein sequence ID" value="CAG8784245.1"/>
    <property type="molecule type" value="Genomic_DNA"/>
</dbReference>
<feature type="non-terminal residue" evidence="1">
    <location>
        <position position="1"/>
    </location>
</feature>
<proteinExistence type="predicted"/>
<accession>A0ACA9RA91</accession>
<keyword evidence="2" id="KW-1185">Reference proteome</keyword>